<dbReference type="EMBL" id="JAGRPV010000001">
    <property type="protein sequence ID" value="MDI4649118.1"/>
    <property type="molecule type" value="Genomic_DNA"/>
</dbReference>
<feature type="signal peptide" evidence="2">
    <location>
        <begin position="1"/>
        <end position="31"/>
    </location>
</feature>
<evidence type="ECO:0000256" key="2">
    <source>
        <dbReference type="SAM" id="SignalP"/>
    </source>
</evidence>
<feature type="chain" id="PRO_5045880125" description="VCBS repeat-containing protein" evidence="2">
    <location>
        <begin position="32"/>
        <end position="258"/>
    </location>
</feature>
<evidence type="ECO:0008006" key="5">
    <source>
        <dbReference type="Google" id="ProtNLM"/>
    </source>
</evidence>
<proteinExistence type="predicted"/>
<protein>
    <recommendedName>
        <fullName evidence="5">VCBS repeat-containing protein</fullName>
    </recommendedName>
</protein>
<accession>A0ABT6TSC3</accession>
<dbReference type="PROSITE" id="PS51257">
    <property type="entry name" value="PROKAR_LIPOPROTEIN"/>
    <property type="match status" value="1"/>
</dbReference>
<evidence type="ECO:0000256" key="1">
    <source>
        <dbReference type="SAM" id="MobiDB-lite"/>
    </source>
</evidence>
<dbReference type="Proteomes" id="UP001161691">
    <property type="component" value="Unassembled WGS sequence"/>
</dbReference>
<comment type="caution">
    <text evidence="3">The sequence shown here is derived from an EMBL/GenBank/DDBJ whole genome shotgun (WGS) entry which is preliminary data.</text>
</comment>
<dbReference type="RefSeq" id="WP_282911781.1">
    <property type="nucleotide sequence ID" value="NZ_JAGRPV010000001.1"/>
</dbReference>
<keyword evidence="2" id="KW-0732">Signal</keyword>
<name>A0ABT6TSC3_9BACL</name>
<sequence length="258" mass="27475">MARLEYKKSWKGLGSAAAILTLLSACSTAEAPGRDPTSEPPENKTAGMTPVASIPDKDVYLYPDTAKTAILAVGDTRQTMDWRYSTVRGVMPALEIADYDHDGDDELAAVLELGSGTGLLLDELHVVELTGTNGAGERPFADHVFQEEDYLAQLGDALSFEKTEQAGKWLGRIAAGDKKYEVDISAFVDAYGAEAIEEKLGYGAVVYFNAADTGLSLRAAVGLVIDGLAEPQYIGNITAAIRYEAGSFTLGSYAFTAE</sequence>
<evidence type="ECO:0000313" key="3">
    <source>
        <dbReference type="EMBL" id="MDI4649118.1"/>
    </source>
</evidence>
<feature type="region of interest" description="Disordered" evidence="1">
    <location>
        <begin position="29"/>
        <end position="51"/>
    </location>
</feature>
<keyword evidence="4" id="KW-1185">Reference proteome</keyword>
<organism evidence="3 4">
    <name type="scientific">Cohnella hashimotonis</name>
    <dbReference type="NCBI Taxonomy" id="2826895"/>
    <lineage>
        <taxon>Bacteria</taxon>
        <taxon>Bacillati</taxon>
        <taxon>Bacillota</taxon>
        <taxon>Bacilli</taxon>
        <taxon>Bacillales</taxon>
        <taxon>Paenibacillaceae</taxon>
        <taxon>Cohnella</taxon>
    </lineage>
</organism>
<reference evidence="3" key="1">
    <citation type="submission" date="2023-04" db="EMBL/GenBank/DDBJ databases">
        <title>Comparative genomic analysis of Cohnella hashimotonis sp. nov., isolated from the International Space Station.</title>
        <authorList>
            <person name="Venkateswaran K."/>
            <person name="Simpson A."/>
        </authorList>
    </citation>
    <scope>NUCLEOTIDE SEQUENCE</scope>
    <source>
        <strain evidence="3">F6_2S_P_1</strain>
    </source>
</reference>
<gene>
    <name evidence="3" type="ORF">KB449_29550</name>
</gene>
<evidence type="ECO:0000313" key="4">
    <source>
        <dbReference type="Proteomes" id="UP001161691"/>
    </source>
</evidence>